<protein>
    <submittedName>
        <fullName evidence="1">TPA: zinc finger</fullName>
    </submittedName>
</protein>
<dbReference type="Gene3D" id="3.30.70.270">
    <property type="match status" value="1"/>
</dbReference>
<evidence type="ECO:0000313" key="1">
    <source>
        <dbReference type="EMBL" id="CAB4028244.1"/>
    </source>
</evidence>
<dbReference type="Proteomes" id="UP001152795">
    <property type="component" value="Unassembled WGS sequence"/>
</dbReference>
<dbReference type="EMBL" id="CACRXK020015348">
    <property type="protein sequence ID" value="CAB4028244.1"/>
    <property type="molecule type" value="Genomic_DNA"/>
</dbReference>
<comment type="caution">
    <text evidence="1">The sequence shown here is derived from an EMBL/GenBank/DDBJ whole genome shotgun (WGS) entry which is preliminary data.</text>
</comment>
<dbReference type="AlphaFoldDB" id="A0A7D9L9J4"/>
<evidence type="ECO:0000313" key="2">
    <source>
        <dbReference type="Proteomes" id="UP001152795"/>
    </source>
</evidence>
<dbReference type="OrthoDB" id="6134574at2759"/>
<proteinExistence type="predicted"/>
<dbReference type="SUPFAM" id="SSF56672">
    <property type="entry name" value="DNA/RNA polymerases"/>
    <property type="match status" value="1"/>
</dbReference>
<keyword evidence="2" id="KW-1185">Reference proteome</keyword>
<accession>A0A7D9L9J4</accession>
<name>A0A7D9L9J4_PARCT</name>
<dbReference type="InterPro" id="IPR043128">
    <property type="entry name" value="Rev_trsase/Diguanyl_cyclase"/>
</dbReference>
<sequence length="116" mass="13375">MKIFSTDVPGDNDLTAIQTICNTLQRERISKVGYRGTAADWRDQRIEVSLLKPVVVVRKKDGTNRVCVDYPKLNRLTDFDPTPANTTEEIFEKMAHKKYQLEQWVLENSRSGERCS</sequence>
<reference evidence="1" key="1">
    <citation type="submission" date="2020-04" db="EMBL/GenBank/DDBJ databases">
        <authorList>
            <person name="Alioto T."/>
            <person name="Alioto T."/>
            <person name="Gomez Garrido J."/>
        </authorList>
    </citation>
    <scope>NUCLEOTIDE SEQUENCE</scope>
    <source>
        <strain evidence="1">A484AB</strain>
    </source>
</reference>
<dbReference type="InterPro" id="IPR043502">
    <property type="entry name" value="DNA/RNA_pol_sf"/>
</dbReference>
<organism evidence="1 2">
    <name type="scientific">Paramuricea clavata</name>
    <name type="common">Red gorgonian</name>
    <name type="synonym">Violescent sea-whip</name>
    <dbReference type="NCBI Taxonomy" id="317549"/>
    <lineage>
        <taxon>Eukaryota</taxon>
        <taxon>Metazoa</taxon>
        <taxon>Cnidaria</taxon>
        <taxon>Anthozoa</taxon>
        <taxon>Octocorallia</taxon>
        <taxon>Malacalcyonacea</taxon>
        <taxon>Plexauridae</taxon>
        <taxon>Paramuricea</taxon>
    </lineage>
</organism>
<gene>
    <name evidence="1" type="ORF">PACLA_8A001361</name>
</gene>
<dbReference type="Gene3D" id="3.10.10.10">
    <property type="entry name" value="HIV Type 1 Reverse Transcriptase, subunit A, domain 1"/>
    <property type="match status" value="1"/>
</dbReference>